<accession>A0ABX0IHE6</accession>
<reference evidence="4 5" key="1">
    <citation type="submission" date="2019-11" db="EMBL/GenBank/DDBJ databases">
        <title>Eggerthellaceae novel genus isolated from the rectal contents of marmort.</title>
        <authorList>
            <person name="Zhang G."/>
        </authorList>
    </citation>
    <scope>NUCLEOTIDE SEQUENCE [LARGE SCALE GENOMIC DNA]</scope>
    <source>
        <strain evidence="5">zg-886</strain>
    </source>
</reference>
<feature type="transmembrane region" description="Helical" evidence="3">
    <location>
        <begin position="83"/>
        <end position="104"/>
    </location>
</feature>
<sequence>MANALTIGRIALSIALLVPAALSPAFFAIYAAAGLTDMLDGFVARRTGTESELGARLDSAADLALAAACLAKVLPAVSAPPWLWAWVAAIAVVKAANVASGFAATKRLFMPHTAANKAAGLVTFLVPFAIPFFGVAAPAIPACAVATFAAVQEGHLVRTGSVGPTS</sequence>
<comment type="caution">
    <text evidence="4">The sequence shown here is derived from an EMBL/GenBank/DDBJ whole genome shotgun (WGS) entry which is preliminary data.</text>
</comment>
<dbReference type="RefSeq" id="WP_166338605.1">
    <property type="nucleotide sequence ID" value="NZ_WPCR01000002.1"/>
</dbReference>
<dbReference type="PROSITE" id="PS00379">
    <property type="entry name" value="CDP_ALCOHOL_P_TRANSF"/>
    <property type="match status" value="1"/>
</dbReference>
<organism evidence="4 5">
    <name type="scientific">Xiamenia xianingshaonis</name>
    <dbReference type="NCBI Taxonomy" id="2682776"/>
    <lineage>
        <taxon>Bacteria</taxon>
        <taxon>Bacillati</taxon>
        <taxon>Actinomycetota</taxon>
        <taxon>Coriobacteriia</taxon>
        <taxon>Eggerthellales</taxon>
        <taxon>Eggerthellaceae</taxon>
        <taxon>Xiamenia</taxon>
    </lineage>
</organism>
<evidence type="ECO:0000256" key="1">
    <source>
        <dbReference type="ARBA" id="ARBA00022679"/>
    </source>
</evidence>
<evidence type="ECO:0000256" key="3">
    <source>
        <dbReference type="SAM" id="Phobius"/>
    </source>
</evidence>
<keyword evidence="3" id="KW-0812">Transmembrane</keyword>
<proteinExistence type="inferred from homology"/>
<dbReference type="InterPro" id="IPR048254">
    <property type="entry name" value="CDP_ALCOHOL_P_TRANSF_CS"/>
</dbReference>
<evidence type="ECO:0000313" key="5">
    <source>
        <dbReference type="Proteomes" id="UP000636394"/>
    </source>
</evidence>
<comment type="similarity">
    <text evidence="2">Belongs to the CDP-alcohol phosphatidyltransferase class-I family.</text>
</comment>
<feature type="transmembrane region" description="Helical" evidence="3">
    <location>
        <begin position="124"/>
        <end position="151"/>
    </location>
</feature>
<dbReference type="EMBL" id="WPCR01000002">
    <property type="protein sequence ID" value="NHM13638.1"/>
    <property type="molecule type" value="Genomic_DNA"/>
</dbReference>
<dbReference type="Proteomes" id="UP000636394">
    <property type="component" value="Unassembled WGS sequence"/>
</dbReference>
<dbReference type="Pfam" id="PF01066">
    <property type="entry name" value="CDP-OH_P_transf"/>
    <property type="match status" value="1"/>
</dbReference>
<keyword evidence="5" id="KW-1185">Reference proteome</keyword>
<gene>
    <name evidence="4" type="ORF">GMI68_02435</name>
</gene>
<feature type="transmembrane region" description="Helical" evidence="3">
    <location>
        <begin position="12"/>
        <end position="33"/>
    </location>
</feature>
<dbReference type="Gene3D" id="1.20.120.1760">
    <property type="match status" value="1"/>
</dbReference>
<dbReference type="InterPro" id="IPR043130">
    <property type="entry name" value="CDP-OH_PTrfase_TM_dom"/>
</dbReference>
<keyword evidence="1 2" id="KW-0808">Transferase</keyword>
<name>A0ABX0IHE6_9ACTN</name>
<evidence type="ECO:0000313" key="4">
    <source>
        <dbReference type="EMBL" id="NHM13638.1"/>
    </source>
</evidence>
<dbReference type="InterPro" id="IPR000462">
    <property type="entry name" value="CDP-OH_P_trans"/>
</dbReference>
<evidence type="ECO:0000256" key="2">
    <source>
        <dbReference type="RuleBase" id="RU003750"/>
    </source>
</evidence>
<keyword evidence="3" id="KW-1133">Transmembrane helix</keyword>
<protein>
    <submittedName>
        <fullName evidence="4">Phosphatidylglycerophosphate synthase</fullName>
    </submittedName>
</protein>
<keyword evidence="3" id="KW-0472">Membrane</keyword>